<accession>A0A0F9YV87</accession>
<reference evidence="2" key="1">
    <citation type="journal article" date="2015" name="Nature">
        <title>Complex archaea that bridge the gap between prokaryotes and eukaryotes.</title>
        <authorList>
            <person name="Spang A."/>
            <person name="Saw J.H."/>
            <person name="Jorgensen S.L."/>
            <person name="Zaremba-Niedzwiedzka K."/>
            <person name="Martijn J."/>
            <person name="Lind A.E."/>
            <person name="van Eijk R."/>
            <person name="Schleper C."/>
            <person name="Guy L."/>
            <person name="Ettema T.J."/>
        </authorList>
    </citation>
    <scope>NUCLEOTIDE SEQUENCE</scope>
</reference>
<organism evidence="2">
    <name type="scientific">marine sediment metagenome</name>
    <dbReference type="NCBI Taxonomy" id="412755"/>
    <lineage>
        <taxon>unclassified sequences</taxon>
        <taxon>metagenomes</taxon>
        <taxon>ecological metagenomes</taxon>
    </lineage>
</organism>
<dbReference type="Pfam" id="PF07362">
    <property type="entry name" value="CcdA"/>
    <property type="match status" value="1"/>
</dbReference>
<sequence length="77" mass="8527">MSRIEGRKPTNLSLDAALVSRARESHVNLSRAAEEGIRAALRARSREDWRKDNAEALESSNSFAAQSGLPLAGFRRF</sequence>
<proteinExistence type="predicted"/>
<evidence type="ECO:0008006" key="3">
    <source>
        <dbReference type="Google" id="ProtNLM"/>
    </source>
</evidence>
<comment type="caution">
    <text evidence="2">The sequence shown here is derived from an EMBL/GenBank/DDBJ whole genome shotgun (WGS) entry which is preliminary data.</text>
</comment>
<dbReference type="InterPro" id="IPR009956">
    <property type="entry name" value="Post-segregation_anti-tox_CcdA"/>
</dbReference>
<evidence type="ECO:0000313" key="2">
    <source>
        <dbReference type="EMBL" id="KKO08739.1"/>
    </source>
</evidence>
<gene>
    <name evidence="2" type="ORF">LCGC14_0046790</name>
</gene>
<name>A0A0F9YV87_9ZZZZ</name>
<evidence type="ECO:0000256" key="1">
    <source>
        <dbReference type="ARBA" id="ARBA00022649"/>
    </source>
</evidence>
<protein>
    <recommendedName>
        <fullName evidence="3">Post-segregation antitoxin CcdA</fullName>
    </recommendedName>
</protein>
<dbReference type="AlphaFoldDB" id="A0A0F9YV87"/>
<dbReference type="EMBL" id="LAZR01000009">
    <property type="protein sequence ID" value="KKO08739.1"/>
    <property type="molecule type" value="Genomic_DNA"/>
</dbReference>
<keyword evidence="1" id="KW-1277">Toxin-antitoxin system</keyword>